<dbReference type="Gene3D" id="6.10.140.1230">
    <property type="match status" value="1"/>
</dbReference>
<gene>
    <name evidence="3" type="primary">CHMP2B</name>
    <name evidence="3" type="ORF">CEXT_581761</name>
</gene>
<reference evidence="3 4" key="1">
    <citation type="submission" date="2021-06" db="EMBL/GenBank/DDBJ databases">
        <title>Caerostris extrusa draft genome.</title>
        <authorList>
            <person name="Kono N."/>
            <person name="Arakawa K."/>
        </authorList>
    </citation>
    <scope>NUCLEOTIDE SEQUENCE [LARGE SCALE GENOMIC DNA]</scope>
</reference>
<feature type="compositionally biased region" description="Basic and acidic residues" evidence="2">
    <location>
        <begin position="12"/>
        <end position="26"/>
    </location>
</feature>
<evidence type="ECO:0000256" key="2">
    <source>
        <dbReference type="SAM" id="MobiDB-lite"/>
    </source>
</evidence>
<evidence type="ECO:0000313" key="3">
    <source>
        <dbReference type="EMBL" id="GIY15866.1"/>
    </source>
</evidence>
<comment type="similarity">
    <text evidence="1">Belongs to the SNF7 family.</text>
</comment>
<proteinExistence type="inferred from homology"/>
<protein>
    <submittedName>
        <fullName evidence="3">Charged multivesicular body protein 2b</fullName>
    </submittedName>
</protein>
<accession>A0AAV4R6B4</accession>
<dbReference type="PANTHER" id="PTHR10476">
    <property type="entry name" value="CHARGED MULTIVESICULAR BODY PROTEIN"/>
    <property type="match status" value="1"/>
</dbReference>
<dbReference type="EMBL" id="BPLR01007294">
    <property type="protein sequence ID" value="GIY15866.1"/>
    <property type="molecule type" value="Genomic_DNA"/>
</dbReference>
<dbReference type="GO" id="GO:0007034">
    <property type="term" value="P:vacuolar transport"/>
    <property type="evidence" value="ECO:0007669"/>
    <property type="project" value="InterPro"/>
</dbReference>
<dbReference type="Proteomes" id="UP001054945">
    <property type="component" value="Unassembled WGS sequence"/>
</dbReference>
<name>A0AAV4R6B4_CAEEX</name>
<sequence>MSFFSRQPTVEEQMRDQSRVLRRAQRDVEKDRRALERQEKQLEMEIKKAAKQGNKQVLTVLAKNLVTVRKQKARTFTASSKIMSVGSQTRAMHSSAKLANTMATTTKTMGSVNKELNPQGIMKTMHDFEKESMKMGMAEEIVEDSLNSVLSESGDEEEEDAVVNQVLDEIGIEISGKMSKVPLISKDDLGESIQSLIMVPVNGNKLVIFKLLYQLSSFLYYFFSLGNRIWETMYKMHFQSTSYNGSAEMSLACPMHSNNSKDDYLLKSYYIYNS</sequence>
<dbReference type="Pfam" id="PF03357">
    <property type="entry name" value="Snf7"/>
    <property type="match status" value="1"/>
</dbReference>
<evidence type="ECO:0000313" key="4">
    <source>
        <dbReference type="Proteomes" id="UP001054945"/>
    </source>
</evidence>
<dbReference type="AlphaFoldDB" id="A0AAV4R6B4"/>
<feature type="region of interest" description="Disordered" evidence="2">
    <location>
        <begin position="1"/>
        <end position="26"/>
    </location>
</feature>
<dbReference type="InterPro" id="IPR005024">
    <property type="entry name" value="Snf7_fam"/>
</dbReference>
<comment type="caution">
    <text evidence="3">The sequence shown here is derived from an EMBL/GenBank/DDBJ whole genome shotgun (WGS) entry which is preliminary data.</text>
</comment>
<organism evidence="3 4">
    <name type="scientific">Caerostris extrusa</name>
    <name type="common">Bark spider</name>
    <name type="synonym">Caerostris bankana</name>
    <dbReference type="NCBI Taxonomy" id="172846"/>
    <lineage>
        <taxon>Eukaryota</taxon>
        <taxon>Metazoa</taxon>
        <taxon>Ecdysozoa</taxon>
        <taxon>Arthropoda</taxon>
        <taxon>Chelicerata</taxon>
        <taxon>Arachnida</taxon>
        <taxon>Araneae</taxon>
        <taxon>Araneomorphae</taxon>
        <taxon>Entelegynae</taxon>
        <taxon>Araneoidea</taxon>
        <taxon>Araneidae</taxon>
        <taxon>Caerostris</taxon>
    </lineage>
</organism>
<keyword evidence="4" id="KW-1185">Reference proteome</keyword>
<feature type="compositionally biased region" description="Polar residues" evidence="2">
    <location>
        <begin position="1"/>
        <end position="10"/>
    </location>
</feature>
<evidence type="ECO:0000256" key="1">
    <source>
        <dbReference type="ARBA" id="ARBA00006190"/>
    </source>
</evidence>